<accession>A0A4S8RLL9</accession>
<comment type="caution">
    <text evidence="3">The sequence shown here is derived from an EMBL/GenBank/DDBJ whole genome shotgun (WGS) entry which is preliminary data.</text>
</comment>
<sequence>MNYPESYAGHSHKYKMSAILANENVVTNKTPAHPTPSLTAYQYYIQHSEGVDSLDPWEKHTLTNTAPTPCRIPQYHVLRFTYDPKAVNMHPATNTKAYTESDVIAQDIESEAEEAGFHRWKPVTAYPGPYTLYRSSSPNYVSPPGDPSQFINAKGIAFLHKHNIGHVICLNGDEPSCLKIEAELANANPRIIYTHLPVADYTPPSLDQMEAAYQEYLNAKVPTLVHCGYGHGRTGTMITALQYKIEKAKGKTPDFKDADYAKNNVEKTHYGRSTRQYEMLNLLQGKK</sequence>
<name>A0A4S8RLL9_9HELO</name>
<dbReference type="PROSITE" id="PS50056">
    <property type="entry name" value="TYR_PHOSPHATASE_2"/>
    <property type="match status" value="1"/>
</dbReference>
<dbReference type="Proteomes" id="UP000308671">
    <property type="component" value="Unassembled WGS sequence"/>
</dbReference>
<dbReference type="InterPro" id="IPR000387">
    <property type="entry name" value="Tyr_Pase_dom"/>
</dbReference>
<dbReference type="InterPro" id="IPR016130">
    <property type="entry name" value="Tyr_Pase_AS"/>
</dbReference>
<reference evidence="3 4" key="1">
    <citation type="submission" date="2017-12" db="EMBL/GenBank/DDBJ databases">
        <title>Comparative genomics of Botrytis spp.</title>
        <authorList>
            <person name="Valero-Jimenez C.A."/>
            <person name="Tapia P."/>
            <person name="Veloso J."/>
            <person name="Silva-Moreno E."/>
            <person name="Staats M."/>
            <person name="Valdes J.H."/>
            <person name="Van Kan J.A.L."/>
        </authorList>
    </citation>
    <scope>NUCLEOTIDE SEQUENCE [LARGE SCALE GENOMIC DNA]</scope>
    <source>
        <strain evidence="3 4">MUCL435</strain>
    </source>
</reference>
<dbReference type="OrthoDB" id="432447at2759"/>
<proteinExistence type="predicted"/>
<dbReference type="GO" id="GO:0016791">
    <property type="term" value="F:phosphatase activity"/>
    <property type="evidence" value="ECO:0007669"/>
    <property type="project" value="UniProtKB-ARBA"/>
</dbReference>
<dbReference type="InterPro" id="IPR050561">
    <property type="entry name" value="PTP"/>
</dbReference>
<evidence type="ECO:0000256" key="1">
    <source>
        <dbReference type="ARBA" id="ARBA00022801"/>
    </source>
</evidence>
<evidence type="ECO:0000313" key="4">
    <source>
        <dbReference type="Proteomes" id="UP000308671"/>
    </source>
</evidence>
<dbReference type="AlphaFoldDB" id="A0A4S8RLL9"/>
<protein>
    <recommendedName>
        <fullName evidence="2">Tyrosine specific protein phosphatases domain-containing protein</fullName>
    </recommendedName>
</protein>
<dbReference type="InterPro" id="IPR057023">
    <property type="entry name" value="PTP-SAK"/>
</dbReference>
<keyword evidence="1" id="KW-0378">Hydrolase</keyword>
<dbReference type="PROSITE" id="PS00383">
    <property type="entry name" value="TYR_PHOSPHATASE_1"/>
    <property type="match status" value="1"/>
</dbReference>
<organism evidence="3 4">
    <name type="scientific">Botrytis galanthina</name>
    <dbReference type="NCBI Taxonomy" id="278940"/>
    <lineage>
        <taxon>Eukaryota</taxon>
        <taxon>Fungi</taxon>
        <taxon>Dikarya</taxon>
        <taxon>Ascomycota</taxon>
        <taxon>Pezizomycotina</taxon>
        <taxon>Leotiomycetes</taxon>
        <taxon>Helotiales</taxon>
        <taxon>Sclerotiniaceae</taxon>
        <taxon>Botrytis</taxon>
    </lineage>
</organism>
<dbReference type="SUPFAM" id="SSF52799">
    <property type="entry name" value="(Phosphotyrosine protein) phosphatases II"/>
    <property type="match status" value="1"/>
</dbReference>
<gene>
    <name evidence="3" type="ORF">BGAL_0003g00210</name>
</gene>
<evidence type="ECO:0000259" key="2">
    <source>
        <dbReference type="PROSITE" id="PS50056"/>
    </source>
</evidence>
<dbReference type="PANTHER" id="PTHR23339">
    <property type="entry name" value="TYROSINE SPECIFIC PROTEIN PHOSPHATASE AND DUAL SPECIFICITY PROTEIN PHOSPHATASE"/>
    <property type="match status" value="1"/>
</dbReference>
<evidence type="ECO:0000313" key="3">
    <source>
        <dbReference type="EMBL" id="THV55779.1"/>
    </source>
</evidence>
<dbReference type="EMBL" id="PQXL01000003">
    <property type="protein sequence ID" value="THV55779.1"/>
    <property type="molecule type" value="Genomic_DNA"/>
</dbReference>
<dbReference type="Gene3D" id="3.90.190.10">
    <property type="entry name" value="Protein tyrosine phosphatase superfamily"/>
    <property type="match status" value="1"/>
</dbReference>
<dbReference type="Pfam" id="PF22784">
    <property type="entry name" value="PTP-SAK"/>
    <property type="match status" value="1"/>
</dbReference>
<keyword evidence="4" id="KW-1185">Reference proteome</keyword>
<feature type="domain" description="Tyrosine specific protein phosphatases" evidence="2">
    <location>
        <begin position="203"/>
        <end position="240"/>
    </location>
</feature>
<dbReference type="InterPro" id="IPR029021">
    <property type="entry name" value="Prot-tyrosine_phosphatase-like"/>
</dbReference>